<evidence type="ECO:0000313" key="1">
    <source>
        <dbReference type="EMBL" id="JAD18640.1"/>
    </source>
</evidence>
<reference evidence="1" key="1">
    <citation type="submission" date="2014-09" db="EMBL/GenBank/DDBJ databases">
        <authorList>
            <person name="Magalhaes I.L.F."/>
            <person name="Oliveira U."/>
            <person name="Santos F.R."/>
            <person name="Vidigal T.H.D.A."/>
            <person name="Brescovit A.D."/>
            <person name="Santos A.J."/>
        </authorList>
    </citation>
    <scope>NUCLEOTIDE SEQUENCE</scope>
    <source>
        <tissue evidence="1">Shoot tissue taken approximately 20 cm above the soil surface</tissue>
    </source>
</reference>
<accession>A0A0A8Y0Z4</accession>
<dbReference type="EMBL" id="GBRH01279255">
    <property type="protein sequence ID" value="JAD18640.1"/>
    <property type="molecule type" value="Transcribed_RNA"/>
</dbReference>
<proteinExistence type="predicted"/>
<protein>
    <submittedName>
        <fullName evidence="1">Uncharacterized protein</fullName>
    </submittedName>
</protein>
<dbReference type="AlphaFoldDB" id="A0A0A8Y0Z4"/>
<sequence length="16" mass="1711">MALLIHSIAWNSGPSN</sequence>
<name>A0A0A8Y0Z4_ARUDO</name>
<reference evidence="1" key="2">
    <citation type="journal article" date="2015" name="Data Brief">
        <title>Shoot transcriptome of the giant reed, Arundo donax.</title>
        <authorList>
            <person name="Barrero R.A."/>
            <person name="Guerrero F.D."/>
            <person name="Moolhuijzen P."/>
            <person name="Goolsby J.A."/>
            <person name="Tidwell J."/>
            <person name="Bellgard S.E."/>
            <person name="Bellgard M.I."/>
        </authorList>
    </citation>
    <scope>NUCLEOTIDE SEQUENCE</scope>
    <source>
        <tissue evidence="1">Shoot tissue taken approximately 20 cm above the soil surface</tissue>
    </source>
</reference>
<organism evidence="1">
    <name type="scientific">Arundo donax</name>
    <name type="common">Giant reed</name>
    <name type="synonym">Donax arundinaceus</name>
    <dbReference type="NCBI Taxonomy" id="35708"/>
    <lineage>
        <taxon>Eukaryota</taxon>
        <taxon>Viridiplantae</taxon>
        <taxon>Streptophyta</taxon>
        <taxon>Embryophyta</taxon>
        <taxon>Tracheophyta</taxon>
        <taxon>Spermatophyta</taxon>
        <taxon>Magnoliopsida</taxon>
        <taxon>Liliopsida</taxon>
        <taxon>Poales</taxon>
        <taxon>Poaceae</taxon>
        <taxon>PACMAD clade</taxon>
        <taxon>Arundinoideae</taxon>
        <taxon>Arundineae</taxon>
        <taxon>Arundo</taxon>
    </lineage>
</organism>